<dbReference type="InterPro" id="IPR053146">
    <property type="entry name" value="QDO-like"/>
</dbReference>
<dbReference type="Gene3D" id="2.60.120.10">
    <property type="entry name" value="Jelly Rolls"/>
    <property type="match status" value="1"/>
</dbReference>
<reference evidence="2 3" key="1">
    <citation type="submission" date="2021-02" db="EMBL/GenBank/DDBJ databases">
        <title>Leptospira ainlahdjerensis sp. nov., Leptospira ainazelensis sp. nov., Leptospira abararensis sp. nov. and Leptospira chreensis sp. nov., four new species isolated from water sources in Algeria.</title>
        <authorList>
            <person name="Amara Korba A."/>
            <person name="Kainiu M."/>
            <person name="Vincent A.T."/>
            <person name="Mariet J.-F."/>
            <person name="Veyrier F.J."/>
            <person name="Goarant C."/>
            <person name="Picardeau M."/>
        </authorList>
    </citation>
    <scope>NUCLEOTIDE SEQUENCE [LARGE SCALE GENOMIC DNA]</scope>
    <source>
        <strain evidence="2 3">201903070</strain>
    </source>
</reference>
<dbReference type="InterPro" id="IPR011051">
    <property type="entry name" value="RmlC_Cupin_sf"/>
</dbReference>
<protein>
    <submittedName>
        <fullName evidence="2">Cupin domain-containing protein</fullName>
    </submittedName>
</protein>
<dbReference type="EMBL" id="JAFFPU010000033">
    <property type="protein sequence ID" value="MBM9577383.1"/>
    <property type="molecule type" value="Genomic_DNA"/>
</dbReference>
<dbReference type="Pfam" id="PF07883">
    <property type="entry name" value="Cupin_2"/>
    <property type="match status" value="1"/>
</dbReference>
<evidence type="ECO:0000313" key="2">
    <source>
        <dbReference type="EMBL" id="MBM9577383.1"/>
    </source>
</evidence>
<proteinExistence type="predicted"/>
<dbReference type="InterPro" id="IPR013096">
    <property type="entry name" value="Cupin_2"/>
</dbReference>
<dbReference type="PANTHER" id="PTHR36440">
    <property type="entry name" value="PUTATIVE (AFU_ORTHOLOGUE AFUA_8G07350)-RELATED"/>
    <property type="match status" value="1"/>
</dbReference>
<dbReference type="Proteomes" id="UP000724686">
    <property type="component" value="Unassembled WGS sequence"/>
</dbReference>
<evidence type="ECO:0000313" key="3">
    <source>
        <dbReference type="Proteomes" id="UP000724686"/>
    </source>
</evidence>
<dbReference type="InterPro" id="IPR014710">
    <property type="entry name" value="RmlC-like_jellyroll"/>
</dbReference>
<dbReference type="PANTHER" id="PTHR36440:SF1">
    <property type="entry name" value="PUTATIVE (AFU_ORTHOLOGUE AFUA_8G07350)-RELATED"/>
    <property type="match status" value="1"/>
</dbReference>
<dbReference type="SUPFAM" id="SSF51182">
    <property type="entry name" value="RmlC-like cupins"/>
    <property type="match status" value="1"/>
</dbReference>
<gene>
    <name evidence="2" type="ORF">JWG45_09480</name>
</gene>
<feature type="domain" description="Cupin type-2" evidence="1">
    <location>
        <begin position="68"/>
        <end position="126"/>
    </location>
</feature>
<name>A0ABS2UAI6_9LEPT</name>
<organism evidence="2 3">
    <name type="scientific">Leptospira ainlahdjerensis</name>
    <dbReference type="NCBI Taxonomy" id="2810033"/>
    <lineage>
        <taxon>Bacteria</taxon>
        <taxon>Pseudomonadati</taxon>
        <taxon>Spirochaetota</taxon>
        <taxon>Spirochaetia</taxon>
        <taxon>Leptospirales</taxon>
        <taxon>Leptospiraceae</taxon>
        <taxon>Leptospira</taxon>
    </lineage>
</organism>
<keyword evidence="3" id="KW-1185">Reference proteome</keyword>
<evidence type="ECO:0000259" key="1">
    <source>
        <dbReference type="Pfam" id="PF07883"/>
    </source>
</evidence>
<accession>A0ABS2UAI6</accession>
<sequence>MYSIGIGLITYVLLGHLLHRYVFPEPSAISDVYPIVGDTMENRFAKERYIVLKTEKETNGAYAEVELYLEPGGAIPEPHIHPHYDETFTVKQGILTLMIDGVEIKLGPGQSHTVPKGFVHQPFNREGRIFVGIVRVNPPALWALFITQFHGFLTEKQKPRTDLEFFLQAMLVTDFYGDTYLASPPIPVQKVLAFVVAPTARLLGYRSWKKENALKWRQKK</sequence>
<comment type="caution">
    <text evidence="2">The sequence shown here is derived from an EMBL/GenBank/DDBJ whole genome shotgun (WGS) entry which is preliminary data.</text>
</comment>